<dbReference type="STRING" id="1192034.CAP_1982"/>
<name>A0A017TC16_9BACT</name>
<organism evidence="10 11">
    <name type="scientific">Chondromyces apiculatus DSM 436</name>
    <dbReference type="NCBI Taxonomy" id="1192034"/>
    <lineage>
        <taxon>Bacteria</taxon>
        <taxon>Pseudomonadati</taxon>
        <taxon>Myxococcota</taxon>
        <taxon>Polyangia</taxon>
        <taxon>Polyangiales</taxon>
        <taxon>Polyangiaceae</taxon>
        <taxon>Chondromyces</taxon>
    </lineage>
</organism>
<dbReference type="RefSeq" id="WP_052374910.1">
    <property type="nucleotide sequence ID" value="NZ_ASRX01000016.1"/>
</dbReference>
<feature type="domain" description="Response regulatory" evidence="9">
    <location>
        <begin position="8"/>
        <end position="125"/>
    </location>
</feature>
<dbReference type="SMART" id="SM00387">
    <property type="entry name" value="HATPase_c"/>
    <property type="match status" value="1"/>
</dbReference>
<dbReference type="CDD" id="cd17580">
    <property type="entry name" value="REC_2_DhkD-like"/>
    <property type="match status" value="1"/>
</dbReference>
<dbReference type="PRINTS" id="PR00344">
    <property type="entry name" value="BCTRLSENSOR"/>
</dbReference>
<sequence length="541" mass="58588">MNDRSRALILNIDDTDASRYLISRILNSHGYAVIEALNGLDGISLAEERQPDLIITDVKLPDLDGFEVCRALRSNPETKGIPIVMTSAMFTTSGKKGLGIESGANAYVTQPFEPLEMLALIQSLLRIRLHEREAQERAEQLLAADRRKDEFLAMLGHELRNPLSAVLTGAQLLSLCVPPGERASKIAGTIERQARHLTRLVDDLLDVSRITQGKIELLKERIDLAKSIDQAAQTMRPMILKNRQELTVMVSGRPLWMHGDATRIEQVLCNLITNASKYTPAGGKIVVTARLDEGQGKPRAVVSVRDTGIGIAPEHLASIFDLFFQVDGENLARSAGGLGIGLTMVSRLVALHQGSVRALSDGPGTGSELVVELPLLSADNLHAGPVDGAAAPTNGHHVRRRRVMLVDDNVDACTLMQAALQIAGHQVDMAHDGESGLRAIHAGSYDAAVIDIGLPLLDGFALARAVRSTPLRTRPYLIALTGYGRPEDRERALCAGFDEHLSKPADIDRLQSMLRAVPLQEHHPHPPAHTDGAADRPSSCP</sequence>
<dbReference type="Proteomes" id="UP000019678">
    <property type="component" value="Unassembled WGS sequence"/>
</dbReference>
<dbReference type="Pfam" id="PF00512">
    <property type="entry name" value="HisKA"/>
    <property type="match status" value="1"/>
</dbReference>
<evidence type="ECO:0000256" key="7">
    <source>
        <dbReference type="SAM" id="MobiDB-lite"/>
    </source>
</evidence>
<dbReference type="EC" id="2.7.13.3" evidence="2"/>
<reference evidence="10 11" key="1">
    <citation type="submission" date="2013-05" db="EMBL/GenBank/DDBJ databases">
        <title>Genome assembly of Chondromyces apiculatus DSM 436.</title>
        <authorList>
            <person name="Sharma G."/>
            <person name="Khatri I."/>
            <person name="Kaur C."/>
            <person name="Mayilraj S."/>
            <person name="Subramanian S."/>
        </authorList>
    </citation>
    <scope>NUCLEOTIDE SEQUENCE [LARGE SCALE GENOMIC DNA]</scope>
    <source>
        <strain evidence="10 11">DSM 436</strain>
    </source>
</reference>
<dbReference type="EMBL" id="ASRX01000016">
    <property type="protein sequence ID" value="EYF06452.1"/>
    <property type="molecule type" value="Genomic_DNA"/>
</dbReference>
<dbReference type="eggNOG" id="COG2205">
    <property type="taxonomic scope" value="Bacteria"/>
</dbReference>
<keyword evidence="5" id="KW-0418">Kinase</keyword>
<dbReference type="InterPro" id="IPR036890">
    <property type="entry name" value="HATPase_C_sf"/>
</dbReference>
<dbReference type="InterPro" id="IPR005467">
    <property type="entry name" value="His_kinase_dom"/>
</dbReference>
<proteinExistence type="predicted"/>
<feature type="domain" description="Histidine kinase" evidence="8">
    <location>
        <begin position="154"/>
        <end position="377"/>
    </location>
</feature>
<evidence type="ECO:0000313" key="11">
    <source>
        <dbReference type="Proteomes" id="UP000019678"/>
    </source>
</evidence>
<gene>
    <name evidence="10" type="ORF">CAP_1982</name>
</gene>
<comment type="catalytic activity">
    <reaction evidence="1">
        <text>ATP + protein L-histidine = ADP + protein N-phospho-L-histidine.</text>
        <dbReference type="EC" id="2.7.13.3"/>
    </reaction>
</comment>
<evidence type="ECO:0000313" key="10">
    <source>
        <dbReference type="EMBL" id="EYF06452.1"/>
    </source>
</evidence>
<dbReference type="InterPro" id="IPR001789">
    <property type="entry name" value="Sig_transdc_resp-reg_receiver"/>
</dbReference>
<dbReference type="Pfam" id="PF02518">
    <property type="entry name" value="HATPase_c"/>
    <property type="match status" value="1"/>
</dbReference>
<keyword evidence="4 10" id="KW-0808">Transferase</keyword>
<dbReference type="Gene3D" id="1.10.287.130">
    <property type="match status" value="1"/>
</dbReference>
<evidence type="ECO:0000256" key="3">
    <source>
        <dbReference type="ARBA" id="ARBA00022553"/>
    </source>
</evidence>
<dbReference type="OrthoDB" id="5291616at2"/>
<feature type="region of interest" description="Disordered" evidence="7">
    <location>
        <begin position="521"/>
        <end position="541"/>
    </location>
</feature>
<evidence type="ECO:0000256" key="4">
    <source>
        <dbReference type="ARBA" id="ARBA00022679"/>
    </source>
</evidence>
<accession>A0A017TC16</accession>
<feature type="domain" description="Response regulatory" evidence="9">
    <location>
        <begin position="402"/>
        <end position="518"/>
    </location>
</feature>
<dbReference type="PROSITE" id="PS50110">
    <property type="entry name" value="RESPONSE_REGULATORY"/>
    <property type="match status" value="2"/>
</dbReference>
<dbReference type="SMART" id="SM00388">
    <property type="entry name" value="HisKA"/>
    <property type="match status" value="1"/>
</dbReference>
<dbReference type="GO" id="GO:0032259">
    <property type="term" value="P:methylation"/>
    <property type="evidence" value="ECO:0007669"/>
    <property type="project" value="UniProtKB-KW"/>
</dbReference>
<keyword evidence="10" id="KW-0489">Methyltransferase</keyword>
<dbReference type="PANTHER" id="PTHR43547">
    <property type="entry name" value="TWO-COMPONENT HISTIDINE KINASE"/>
    <property type="match status" value="1"/>
</dbReference>
<dbReference type="PROSITE" id="PS50109">
    <property type="entry name" value="HIS_KIN"/>
    <property type="match status" value="1"/>
</dbReference>
<dbReference type="InterPro" id="IPR011006">
    <property type="entry name" value="CheY-like_superfamily"/>
</dbReference>
<evidence type="ECO:0000259" key="9">
    <source>
        <dbReference type="PROSITE" id="PS50110"/>
    </source>
</evidence>
<feature type="modified residue" description="4-aspartylphosphate" evidence="6">
    <location>
        <position position="451"/>
    </location>
</feature>
<dbReference type="SMART" id="SM00448">
    <property type="entry name" value="REC"/>
    <property type="match status" value="2"/>
</dbReference>
<evidence type="ECO:0000256" key="5">
    <source>
        <dbReference type="ARBA" id="ARBA00022777"/>
    </source>
</evidence>
<dbReference type="FunFam" id="3.30.565.10:FF:000006">
    <property type="entry name" value="Sensor histidine kinase WalK"/>
    <property type="match status" value="1"/>
</dbReference>
<keyword evidence="11" id="KW-1185">Reference proteome</keyword>
<dbReference type="SUPFAM" id="SSF52172">
    <property type="entry name" value="CheY-like"/>
    <property type="match status" value="2"/>
</dbReference>
<evidence type="ECO:0000256" key="1">
    <source>
        <dbReference type="ARBA" id="ARBA00000085"/>
    </source>
</evidence>
<evidence type="ECO:0000256" key="2">
    <source>
        <dbReference type="ARBA" id="ARBA00012438"/>
    </source>
</evidence>
<dbReference type="SUPFAM" id="SSF55874">
    <property type="entry name" value="ATPase domain of HSP90 chaperone/DNA topoisomerase II/histidine kinase"/>
    <property type="match status" value="1"/>
</dbReference>
<dbReference type="SUPFAM" id="SSF47384">
    <property type="entry name" value="Homodimeric domain of signal transducing histidine kinase"/>
    <property type="match status" value="1"/>
</dbReference>
<dbReference type="CDD" id="cd00082">
    <property type="entry name" value="HisKA"/>
    <property type="match status" value="1"/>
</dbReference>
<comment type="caution">
    <text evidence="10">The sequence shown here is derived from an EMBL/GenBank/DDBJ whole genome shotgun (WGS) entry which is preliminary data.</text>
</comment>
<dbReference type="InterPro" id="IPR003661">
    <property type="entry name" value="HisK_dim/P_dom"/>
</dbReference>
<dbReference type="InterPro" id="IPR036097">
    <property type="entry name" value="HisK_dim/P_sf"/>
</dbReference>
<evidence type="ECO:0000259" key="8">
    <source>
        <dbReference type="PROSITE" id="PS50109"/>
    </source>
</evidence>
<feature type="modified residue" description="4-aspartylphosphate" evidence="6">
    <location>
        <position position="57"/>
    </location>
</feature>
<keyword evidence="3 6" id="KW-0597">Phosphoprotein</keyword>
<dbReference type="InterPro" id="IPR003594">
    <property type="entry name" value="HATPase_dom"/>
</dbReference>
<dbReference type="eggNOG" id="COG3706">
    <property type="taxonomic scope" value="Bacteria"/>
</dbReference>
<dbReference type="Pfam" id="PF00072">
    <property type="entry name" value="Response_reg"/>
    <property type="match status" value="2"/>
</dbReference>
<dbReference type="AlphaFoldDB" id="A0A017TC16"/>
<dbReference type="Gene3D" id="3.30.565.10">
    <property type="entry name" value="Histidine kinase-like ATPase, C-terminal domain"/>
    <property type="match status" value="1"/>
</dbReference>
<dbReference type="GO" id="GO:0008168">
    <property type="term" value="F:methyltransferase activity"/>
    <property type="evidence" value="ECO:0007669"/>
    <property type="project" value="UniProtKB-KW"/>
</dbReference>
<dbReference type="PANTHER" id="PTHR43547:SF2">
    <property type="entry name" value="HYBRID SIGNAL TRANSDUCTION HISTIDINE KINASE C"/>
    <property type="match status" value="1"/>
</dbReference>
<protein>
    <recommendedName>
        <fullName evidence="2">histidine kinase</fullName>
        <ecNumber evidence="2">2.7.13.3</ecNumber>
    </recommendedName>
</protein>
<dbReference type="InterPro" id="IPR004358">
    <property type="entry name" value="Sig_transdc_His_kin-like_C"/>
</dbReference>
<dbReference type="GO" id="GO:0000155">
    <property type="term" value="F:phosphorelay sensor kinase activity"/>
    <property type="evidence" value="ECO:0007669"/>
    <property type="project" value="InterPro"/>
</dbReference>
<evidence type="ECO:0000256" key="6">
    <source>
        <dbReference type="PROSITE-ProRule" id="PRU00169"/>
    </source>
</evidence>
<dbReference type="Gene3D" id="3.40.50.2300">
    <property type="match status" value="2"/>
</dbReference>